<dbReference type="AlphaFoldDB" id="A0AAE1LSY5"/>
<sequence>MYRLILVSLGPSSSTDVVQFDLATRAAVSLGSAVVKFGVTVLLSTQARLQKNLTDFVVIYSGMDSTTNVWLCGCFLEKPVKFTCSDAPLSYKHKTGGDLFWMRRTTSRPVEMCVVLGTGVTKFEARQKANNYLQRLGRIHGSDETPEVLEFACTEQTEFSQ</sequence>
<organism evidence="1 2">
    <name type="scientific">Frankliniella fusca</name>
    <dbReference type="NCBI Taxonomy" id="407009"/>
    <lineage>
        <taxon>Eukaryota</taxon>
        <taxon>Metazoa</taxon>
        <taxon>Ecdysozoa</taxon>
        <taxon>Arthropoda</taxon>
        <taxon>Hexapoda</taxon>
        <taxon>Insecta</taxon>
        <taxon>Pterygota</taxon>
        <taxon>Neoptera</taxon>
        <taxon>Paraneoptera</taxon>
        <taxon>Thysanoptera</taxon>
        <taxon>Terebrantia</taxon>
        <taxon>Thripoidea</taxon>
        <taxon>Thripidae</taxon>
        <taxon>Frankliniella</taxon>
    </lineage>
</organism>
<reference evidence="1" key="2">
    <citation type="journal article" date="2023" name="BMC Genomics">
        <title>Pest status, molecular evolution, and epigenetic factors derived from the genome assembly of Frankliniella fusca, a thysanopteran phytovirus vector.</title>
        <authorList>
            <person name="Catto M.A."/>
            <person name="Labadie P.E."/>
            <person name="Jacobson A.L."/>
            <person name="Kennedy G.G."/>
            <person name="Srinivasan R."/>
            <person name="Hunt B.G."/>
        </authorList>
    </citation>
    <scope>NUCLEOTIDE SEQUENCE</scope>
    <source>
        <strain evidence="1">PL_HMW_Pooled</strain>
    </source>
</reference>
<dbReference type="EMBL" id="JAHWGI010001403">
    <property type="protein sequence ID" value="KAK3929719.1"/>
    <property type="molecule type" value="Genomic_DNA"/>
</dbReference>
<accession>A0AAE1LSY5</accession>
<dbReference type="Proteomes" id="UP001219518">
    <property type="component" value="Unassembled WGS sequence"/>
</dbReference>
<proteinExistence type="predicted"/>
<gene>
    <name evidence="1" type="ORF">KUF71_019560</name>
</gene>
<name>A0AAE1LSY5_9NEOP</name>
<keyword evidence="2" id="KW-1185">Reference proteome</keyword>
<evidence type="ECO:0000313" key="1">
    <source>
        <dbReference type="EMBL" id="KAK3929719.1"/>
    </source>
</evidence>
<protein>
    <submittedName>
        <fullName evidence="1">UPF0425 pyridoxal phosphate-dependent protein</fullName>
    </submittedName>
</protein>
<evidence type="ECO:0000313" key="2">
    <source>
        <dbReference type="Proteomes" id="UP001219518"/>
    </source>
</evidence>
<comment type="caution">
    <text evidence="1">The sequence shown here is derived from an EMBL/GenBank/DDBJ whole genome shotgun (WGS) entry which is preliminary data.</text>
</comment>
<reference evidence="1" key="1">
    <citation type="submission" date="2021-07" db="EMBL/GenBank/DDBJ databases">
        <authorList>
            <person name="Catto M.A."/>
            <person name="Jacobson A."/>
            <person name="Kennedy G."/>
            <person name="Labadie P."/>
            <person name="Hunt B.G."/>
            <person name="Srinivasan R."/>
        </authorList>
    </citation>
    <scope>NUCLEOTIDE SEQUENCE</scope>
    <source>
        <strain evidence="1">PL_HMW_Pooled</strain>
        <tissue evidence="1">Head</tissue>
    </source>
</reference>